<proteinExistence type="predicted"/>
<evidence type="ECO:0000313" key="3">
    <source>
        <dbReference type="EMBL" id="RKK06053.1"/>
    </source>
</evidence>
<accession>A0A3A9JMR8</accession>
<name>A0A3A9JMR8_9PROT</name>
<evidence type="ECO:0000313" key="6">
    <source>
        <dbReference type="Proteomes" id="UP000278036"/>
    </source>
</evidence>
<sequence length="119" mass="12958">MPGSPILSRSDPVPADLPGLELGPDGPVFREPWEAQAFAMAVALHGAGCFSWSEWAQALGREIARPGGAQTAYYEHWLAALEHLVAEKGILDAPLLLRRREEWRAAAEATPHGEPILLR</sequence>
<dbReference type="Proteomes" id="UP000274097">
    <property type="component" value="Unassembled WGS sequence"/>
</dbReference>
<dbReference type="InterPro" id="IPR049054">
    <property type="entry name" value="CN_hydtase_beta-like_N"/>
</dbReference>
<gene>
    <name evidence="3" type="ORF">D6Z83_01380</name>
    <name evidence="4" type="ORF">EBE87_19910</name>
</gene>
<organism evidence="3 6">
    <name type="scientific">Teichococcus wenyumeiae</name>
    <dbReference type="NCBI Taxonomy" id="2478470"/>
    <lineage>
        <taxon>Bacteria</taxon>
        <taxon>Pseudomonadati</taxon>
        <taxon>Pseudomonadota</taxon>
        <taxon>Alphaproteobacteria</taxon>
        <taxon>Acetobacterales</taxon>
        <taxon>Roseomonadaceae</taxon>
        <taxon>Roseomonas</taxon>
    </lineage>
</organism>
<reference evidence="3 6" key="1">
    <citation type="submission" date="2018-09" db="EMBL/GenBank/DDBJ databases">
        <title>Roseomonas sp. nov., isolated from feces of Tibetan antelopes in the Qinghai-Tibet plateau, China.</title>
        <authorList>
            <person name="Tian Z."/>
        </authorList>
    </citation>
    <scope>NUCLEOTIDE SEQUENCE [LARGE SCALE GENOMIC DNA]</scope>
    <source>
        <strain evidence="4 5">Z23</strain>
        <strain evidence="3 6">Z24</strain>
    </source>
</reference>
<dbReference type="Pfam" id="PF21006">
    <property type="entry name" value="NHase_beta_N"/>
    <property type="match status" value="1"/>
</dbReference>
<dbReference type="Proteomes" id="UP000278036">
    <property type="component" value="Unassembled WGS sequence"/>
</dbReference>
<protein>
    <submittedName>
        <fullName evidence="3">Nitrile hydratase accessory protein</fullName>
    </submittedName>
</protein>
<dbReference type="OrthoDB" id="9811616at2"/>
<evidence type="ECO:0000259" key="2">
    <source>
        <dbReference type="Pfam" id="PF21006"/>
    </source>
</evidence>
<dbReference type="EMBL" id="RFLX01000018">
    <property type="protein sequence ID" value="RMI19570.1"/>
    <property type="molecule type" value="Genomic_DNA"/>
</dbReference>
<evidence type="ECO:0000313" key="5">
    <source>
        <dbReference type="Proteomes" id="UP000274097"/>
    </source>
</evidence>
<dbReference type="NCBIfam" id="TIGR03889">
    <property type="entry name" value="nitrile_acc"/>
    <property type="match status" value="1"/>
</dbReference>
<evidence type="ECO:0000313" key="4">
    <source>
        <dbReference type="EMBL" id="RMI19570.1"/>
    </source>
</evidence>
<dbReference type="InterPro" id="IPR042262">
    <property type="entry name" value="CN_hydtase_beta_C"/>
</dbReference>
<dbReference type="InterPro" id="IPR023808">
    <property type="entry name" value="Nitrile_Hydratase_acc_put"/>
</dbReference>
<dbReference type="Gene3D" id="1.10.472.20">
    <property type="entry name" value="Nitrile hydratase, beta subunit"/>
    <property type="match status" value="1"/>
</dbReference>
<keyword evidence="5" id="KW-1185">Reference proteome</keyword>
<dbReference type="InterPro" id="IPR008990">
    <property type="entry name" value="Elect_transpt_acc-like_dom_sf"/>
</dbReference>
<dbReference type="AlphaFoldDB" id="A0A3A9JMR8"/>
<dbReference type="SUPFAM" id="SSF50090">
    <property type="entry name" value="Electron transport accessory proteins"/>
    <property type="match status" value="1"/>
</dbReference>
<comment type="caution">
    <text evidence="3">The sequence shown here is derived from an EMBL/GenBank/DDBJ whole genome shotgun (WGS) entry which is preliminary data.</text>
</comment>
<dbReference type="InParanoid" id="A0A3A9JMR8"/>
<dbReference type="EMBL" id="RAQU01000006">
    <property type="protein sequence ID" value="RKK06053.1"/>
    <property type="molecule type" value="Genomic_DNA"/>
</dbReference>
<evidence type="ECO:0000256" key="1">
    <source>
        <dbReference type="SAM" id="MobiDB-lite"/>
    </source>
</evidence>
<feature type="domain" description="Nitrile hydratase beta subunit-like N-terminal" evidence="2">
    <location>
        <begin position="24"/>
        <end position="106"/>
    </location>
</feature>
<feature type="region of interest" description="Disordered" evidence="1">
    <location>
        <begin position="1"/>
        <end position="21"/>
    </location>
</feature>